<organism evidence="4 5">
    <name type="scientific">Blastomonas aquatica</name>
    <dbReference type="NCBI Taxonomy" id="1510276"/>
    <lineage>
        <taxon>Bacteria</taxon>
        <taxon>Pseudomonadati</taxon>
        <taxon>Pseudomonadota</taxon>
        <taxon>Alphaproteobacteria</taxon>
        <taxon>Sphingomonadales</taxon>
        <taxon>Sphingomonadaceae</taxon>
        <taxon>Blastomonas</taxon>
    </lineage>
</organism>
<keyword evidence="5" id="KW-1185">Reference proteome</keyword>
<dbReference type="InterPro" id="IPR011419">
    <property type="entry name" value="ATP12_ATP_synth-F1-assembly"/>
</dbReference>
<evidence type="ECO:0000256" key="3">
    <source>
        <dbReference type="ARBA" id="ARBA00023186"/>
    </source>
</evidence>
<evidence type="ECO:0000256" key="1">
    <source>
        <dbReference type="ARBA" id="ARBA00008231"/>
    </source>
</evidence>
<name>A0ABQ1JJ09_9SPHN</name>
<dbReference type="PANTHER" id="PTHR21013">
    <property type="entry name" value="ATP SYNTHASE MITOCHONDRIAL F1 COMPLEX ASSEMBLY FACTOR 2/ATP12 PROTEIN, MITOCHONDRIAL PRECURSOR"/>
    <property type="match status" value="1"/>
</dbReference>
<dbReference type="Pfam" id="PF07542">
    <property type="entry name" value="ATP12"/>
    <property type="match status" value="1"/>
</dbReference>
<keyword evidence="3" id="KW-0143">Chaperone</keyword>
<sequence length="236" mass="25996">MKRFYKSVAVEPVKGGFALLLDRRPVKTPGRTALILPSAAMSRAVADEWEGQGEEIVISTMPMTGFANAAIDRIAPDPARFVSDIAAYGETDTLCYRADPGDPLAAKQEHEWEPILRWAENRYDIRLIRVAGIVHQPQAMHSLSRLTAVVRAFDPFTLAGLSTIASIGGSLISALAMLENAYAPDVIWRAVCLEELWQEDLWGADAEAEATRALRRTAFDDAYRFCCIARGISGER</sequence>
<dbReference type="SUPFAM" id="SSF160909">
    <property type="entry name" value="ATP12-like"/>
    <property type="match status" value="1"/>
</dbReference>
<dbReference type="Gene3D" id="3.30.2180.10">
    <property type="entry name" value="ATP12-like"/>
    <property type="match status" value="1"/>
</dbReference>
<protein>
    <submittedName>
        <fullName evidence="4">ATPase</fullName>
    </submittedName>
</protein>
<dbReference type="Proteomes" id="UP000614261">
    <property type="component" value="Unassembled WGS sequence"/>
</dbReference>
<dbReference type="EMBL" id="BMGD01000004">
    <property type="protein sequence ID" value="GGB68401.1"/>
    <property type="molecule type" value="Genomic_DNA"/>
</dbReference>
<gene>
    <name evidence="4" type="ORF">GCM10010833_24520</name>
</gene>
<dbReference type="RefSeq" id="WP_188514728.1">
    <property type="nucleotide sequence ID" value="NZ_BMGD01000004.1"/>
</dbReference>
<evidence type="ECO:0000313" key="5">
    <source>
        <dbReference type="Proteomes" id="UP000614261"/>
    </source>
</evidence>
<evidence type="ECO:0000313" key="4">
    <source>
        <dbReference type="EMBL" id="GGB68401.1"/>
    </source>
</evidence>
<reference evidence="5" key="1">
    <citation type="journal article" date="2019" name="Int. J. Syst. Evol. Microbiol.">
        <title>The Global Catalogue of Microorganisms (GCM) 10K type strain sequencing project: providing services to taxonomists for standard genome sequencing and annotation.</title>
        <authorList>
            <consortium name="The Broad Institute Genomics Platform"/>
            <consortium name="The Broad Institute Genome Sequencing Center for Infectious Disease"/>
            <person name="Wu L."/>
            <person name="Ma J."/>
        </authorList>
    </citation>
    <scope>NUCLEOTIDE SEQUENCE [LARGE SCALE GENOMIC DNA]</scope>
    <source>
        <strain evidence="5">CGMCC 1.12851</strain>
    </source>
</reference>
<dbReference type="Gene3D" id="1.10.3580.10">
    <property type="entry name" value="ATP12 ATPase"/>
    <property type="match status" value="1"/>
</dbReference>
<keyword evidence="2" id="KW-0809">Transit peptide</keyword>
<accession>A0ABQ1JJ09</accession>
<evidence type="ECO:0000256" key="2">
    <source>
        <dbReference type="ARBA" id="ARBA00022946"/>
    </source>
</evidence>
<dbReference type="PANTHER" id="PTHR21013:SF10">
    <property type="entry name" value="ATP SYNTHASE MITOCHONDRIAL F1 COMPLEX ASSEMBLY FACTOR 2"/>
    <property type="match status" value="1"/>
</dbReference>
<comment type="similarity">
    <text evidence="1">Belongs to the ATP12 family.</text>
</comment>
<proteinExistence type="inferred from homology"/>
<dbReference type="InterPro" id="IPR042272">
    <property type="entry name" value="ATP12_ATP_synth-F1-assembly_N"/>
</dbReference>
<comment type="caution">
    <text evidence="4">The sequence shown here is derived from an EMBL/GenBank/DDBJ whole genome shotgun (WGS) entry which is preliminary data.</text>
</comment>
<dbReference type="InterPro" id="IPR023335">
    <property type="entry name" value="ATP12_ortho_dom_sf"/>
</dbReference>